<reference evidence="1" key="2">
    <citation type="submission" date="2017-05" db="EMBL/GenBank/DDBJ databases">
        <authorList>
            <person name="Munson-Mcgee J.H."/>
        </authorList>
    </citation>
    <scope>NUCLEOTIDE SEQUENCE</scope>
    <source>
        <strain evidence="1">SCGC AB-777_F03</strain>
    </source>
</reference>
<accession>A0AAE3JG75</accession>
<dbReference type="AlphaFoldDB" id="A0AAE3JG75"/>
<evidence type="ECO:0000313" key="2">
    <source>
        <dbReference type="Proteomes" id="UP000245509"/>
    </source>
</evidence>
<evidence type="ECO:0000313" key="1">
    <source>
        <dbReference type="EMBL" id="MCC5446833.1"/>
    </source>
</evidence>
<protein>
    <submittedName>
        <fullName evidence="1">Uncharacterized protein</fullName>
    </submittedName>
</protein>
<sequence length="203" mass="23318">MEIMSLASLEEEIYLRGLTGYVAAKRIFDGYKNIAIITYPDRICSALSSSLVSSLILKEGYRDKIARVYVYDENKLNDIAKDIVKNNFDAVFIAYGGEQKVSYVSEITKKTILALKNAGYKNSLLIHMRIWVATKQLSEILNDEIREYLKSLKEIRTFTGDLQNKLFLFHKVKIDNGVKLEKYAEEKITDEHVELIKRSVPPK</sequence>
<dbReference type="EMBL" id="QEFP02000003">
    <property type="protein sequence ID" value="MCC5446833.1"/>
    <property type="molecule type" value="Genomic_DNA"/>
</dbReference>
<dbReference type="RefSeq" id="WP_228615051.1">
    <property type="nucleotide sequence ID" value="NZ_QEFP02000003.1"/>
</dbReference>
<reference evidence="1" key="3">
    <citation type="submission" date="2021-11" db="EMBL/GenBank/DDBJ databases">
        <authorList>
            <person name="Munson-Mcgee J."/>
            <person name="Field E."/>
            <person name="Bateson M."/>
            <person name="Rooney C."/>
            <person name="Stepanauskas R."/>
            <person name="Young M."/>
        </authorList>
    </citation>
    <scope>NUCLEOTIDE SEQUENCE</scope>
    <source>
        <strain evidence="1">SCGC AB-777_F03</strain>
    </source>
</reference>
<organism evidence="1 2">
    <name type="scientific">Nanobsidianus stetteri</name>
    <dbReference type="NCBI Taxonomy" id="1294122"/>
    <lineage>
        <taxon>Archaea</taxon>
        <taxon>Nanobdellota</taxon>
        <taxon>Candidatus Nanoarchaeia</taxon>
        <taxon>Nanoarchaeales</taxon>
        <taxon>Nanopusillaceae</taxon>
        <taxon>Candidatus Nanobsidianus</taxon>
    </lineage>
</organism>
<dbReference type="Proteomes" id="UP000245509">
    <property type="component" value="Unassembled WGS sequence"/>
</dbReference>
<proteinExistence type="predicted"/>
<gene>
    <name evidence="1" type="ORF">DDW03_000210</name>
</gene>
<comment type="caution">
    <text evidence="1">The sequence shown here is derived from an EMBL/GenBank/DDBJ whole genome shotgun (WGS) entry which is preliminary data.</text>
</comment>
<name>A0AAE3JG75_NANST</name>
<reference evidence="1" key="1">
    <citation type="journal article" date="2015" name="Appl. Environ. Microbiol.">
        <title>Nanoarchaeota, Their Sulfolobales Host, and Nanoarchaeota Virus Distribution across Yellowstone National Park Hot Springs.</title>
        <authorList>
            <person name="Munson-McGee J.H."/>
            <person name="Field E.K."/>
            <person name="Bateson M."/>
            <person name="Rooney C."/>
            <person name="Stepanauskas R."/>
            <person name="Young M.J."/>
        </authorList>
    </citation>
    <scope>NUCLEOTIDE SEQUENCE</scope>
    <source>
        <strain evidence="1">SCGC AB-777_F03</strain>
    </source>
</reference>